<evidence type="ECO:0000313" key="2">
    <source>
        <dbReference type="Proteomes" id="UP000323506"/>
    </source>
</evidence>
<dbReference type="AlphaFoldDB" id="A0A5D2F131"/>
<keyword evidence="2" id="KW-1185">Reference proteome</keyword>
<accession>A0A5D2F131</accession>
<dbReference type="Proteomes" id="UP000323506">
    <property type="component" value="Chromosome A10"/>
</dbReference>
<proteinExistence type="predicted"/>
<sequence length="101" mass="11044">MRHLTMASSSRTVIDGLRWCSVGPPFQTRHIDLSILASRSSQTSISSKMTDSGGSDTKVEYGRALALGVRRTRLCWSGCWRLERMEALRGGSVAAQSEGEP</sequence>
<organism evidence="1 2">
    <name type="scientific">Gossypium darwinii</name>
    <name type="common">Darwin's cotton</name>
    <name type="synonym">Gossypium barbadense var. darwinii</name>
    <dbReference type="NCBI Taxonomy" id="34276"/>
    <lineage>
        <taxon>Eukaryota</taxon>
        <taxon>Viridiplantae</taxon>
        <taxon>Streptophyta</taxon>
        <taxon>Embryophyta</taxon>
        <taxon>Tracheophyta</taxon>
        <taxon>Spermatophyta</taxon>
        <taxon>Magnoliopsida</taxon>
        <taxon>eudicotyledons</taxon>
        <taxon>Gunneridae</taxon>
        <taxon>Pentapetalae</taxon>
        <taxon>rosids</taxon>
        <taxon>malvids</taxon>
        <taxon>Malvales</taxon>
        <taxon>Malvaceae</taxon>
        <taxon>Malvoideae</taxon>
        <taxon>Gossypium</taxon>
    </lineage>
</organism>
<name>A0A5D2F131_GOSDA</name>
<reference evidence="1 2" key="1">
    <citation type="submission" date="2019-06" db="EMBL/GenBank/DDBJ databases">
        <title>WGS assembly of Gossypium darwinii.</title>
        <authorList>
            <person name="Chen Z.J."/>
            <person name="Sreedasyam A."/>
            <person name="Ando A."/>
            <person name="Song Q."/>
            <person name="De L."/>
            <person name="Hulse-Kemp A."/>
            <person name="Ding M."/>
            <person name="Ye W."/>
            <person name="Kirkbride R."/>
            <person name="Jenkins J."/>
            <person name="Plott C."/>
            <person name="Lovell J."/>
            <person name="Lin Y.-M."/>
            <person name="Vaughn R."/>
            <person name="Liu B."/>
            <person name="Li W."/>
            <person name="Simpson S."/>
            <person name="Scheffler B."/>
            <person name="Saski C."/>
            <person name="Grover C."/>
            <person name="Hu G."/>
            <person name="Conover J."/>
            <person name="Carlson J."/>
            <person name="Shu S."/>
            <person name="Boston L."/>
            <person name="Williams M."/>
            <person name="Peterson D."/>
            <person name="Mcgee K."/>
            <person name="Jones D."/>
            <person name="Wendel J."/>
            <person name="Stelly D."/>
            <person name="Grimwood J."/>
            <person name="Schmutz J."/>
        </authorList>
    </citation>
    <scope>NUCLEOTIDE SEQUENCE [LARGE SCALE GENOMIC DNA]</scope>
    <source>
        <strain evidence="1">1808015.09</strain>
    </source>
</reference>
<gene>
    <name evidence="1" type="ORF">ES288_A10G171100v1</name>
</gene>
<dbReference type="EMBL" id="CM017697">
    <property type="protein sequence ID" value="TYG99131.1"/>
    <property type="molecule type" value="Genomic_DNA"/>
</dbReference>
<evidence type="ECO:0000313" key="1">
    <source>
        <dbReference type="EMBL" id="TYG99131.1"/>
    </source>
</evidence>
<protein>
    <submittedName>
        <fullName evidence="1">Uncharacterized protein</fullName>
    </submittedName>
</protein>